<evidence type="ECO:0000313" key="9">
    <source>
        <dbReference type="EMBL" id="RKO91601.1"/>
    </source>
</evidence>
<keyword evidence="4 7" id="KW-1133">Transmembrane helix</keyword>
<keyword evidence="9" id="KW-0560">Oxidoreductase</keyword>
<evidence type="ECO:0000256" key="4">
    <source>
        <dbReference type="ARBA" id="ARBA00022989"/>
    </source>
</evidence>
<dbReference type="AlphaFoldDB" id="A0A4P9WFP8"/>
<sequence>MDEETTVLFPDEPTFTASRPPPSRTRGFLQDWAVAGITAVAALIVNKIPPFERPFSPTDPTLQHPVLADFVPDWLNVGIAVSVPIAVVGVVEWLRRGRGAEGGWRRVGREMHYAGMVLAVVLVTSMLVTNVVKAWAGRLRPDFLARCAPINNICTGSLHLVLEGRRSFPSGHSSTAFSGMGFLTFWLAQTTRVFGAPAGEGVAWRVMVSLAPLFWATYVAISSSQKAAPEFASTAS</sequence>
<keyword evidence="3 7" id="KW-0812">Transmembrane</keyword>
<dbReference type="GO" id="GO:0004601">
    <property type="term" value="F:peroxidase activity"/>
    <property type="evidence" value="ECO:0007669"/>
    <property type="project" value="UniProtKB-KW"/>
</dbReference>
<feature type="region of interest" description="Disordered" evidence="6">
    <location>
        <begin position="1"/>
        <end position="23"/>
    </location>
</feature>
<accession>A0A4P9WFP8</accession>
<evidence type="ECO:0000256" key="5">
    <source>
        <dbReference type="ARBA" id="ARBA00023136"/>
    </source>
</evidence>
<dbReference type="PANTHER" id="PTHR10165:SF35">
    <property type="entry name" value="RE23632P"/>
    <property type="match status" value="1"/>
</dbReference>
<keyword evidence="9" id="KW-0575">Peroxidase</keyword>
<organism evidence="9 10">
    <name type="scientific">Blyttiomyces helicus</name>
    <dbReference type="NCBI Taxonomy" id="388810"/>
    <lineage>
        <taxon>Eukaryota</taxon>
        <taxon>Fungi</taxon>
        <taxon>Fungi incertae sedis</taxon>
        <taxon>Chytridiomycota</taxon>
        <taxon>Chytridiomycota incertae sedis</taxon>
        <taxon>Chytridiomycetes</taxon>
        <taxon>Chytridiomycetes incertae sedis</taxon>
        <taxon>Blyttiomyces</taxon>
    </lineage>
</organism>
<dbReference type="PANTHER" id="PTHR10165">
    <property type="entry name" value="LIPID PHOSPHATE PHOSPHATASE"/>
    <property type="match status" value="1"/>
</dbReference>
<dbReference type="GO" id="GO:0016020">
    <property type="term" value="C:membrane"/>
    <property type="evidence" value="ECO:0007669"/>
    <property type="project" value="UniProtKB-SubCell"/>
</dbReference>
<dbReference type="SMART" id="SM00014">
    <property type="entry name" value="acidPPc"/>
    <property type="match status" value="1"/>
</dbReference>
<evidence type="ECO:0000313" key="10">
    <source>
        <dbReference type="Proteomes" id="UP000269721"/>
    </source>
</evidence>
<name>A0A4P9WFP8_9FUNG</name>
<reference evidence="10" key="1">
    <citation type="journal article" date="2018" name="Nat. Microbiol.">
        <title>Leveraging single-cell genomics to expand the fungal tree of life.</title>
        <authorList>
            <person name="Ahrendt S.R."/>
            <person name="Quandt C.A."/>
            <person name="Ciobanu D."/>
            <person name="Clum A."/>
            <person name="Salamov A."/>
            <person name="Andreopoulos B."/>
            <person name="Cheng J.F."/>
            <person name="Woyke T."/>
            <person name="Pelin A."/>
            <person name="Henrissat B."/>
            <person name="Reynolds N.K."/>
            <person name="Benny G.L."/>
            <person name="Smith M.E."/>
            <person name="James T.Y."/>
            <person name="Grigoriev I.V."/>
        </authorList>
    </citation>
    <scope>NUCLEOTIDE SEQUENCE [LARGE SCALE GENOMIC DNA]</scope>
</reference>
<feature type="transmembrane region" description="Helical" evidence="7">
    <location>
        <begin position="74"/>
        <end position="94"/>
    </location>
</feature>
<proteinExistence type="inferred from homology"/>
<keyword evidence="5 7" id="KW-0472">Membrane</keyword>
<dbReference type="GO" id="GO:0046839">
    <property type="term" value="P:phospholipid dephosphorylation"/>
    <property type="evidence" value="ECO:0007669"/>
    <property type="project" value="TreeGrafter"/>
</dbReference>
<evidence type="ECO:0000256" key="1">
    <source>
        <dbReference type="ARBA" id="ARBA00004141"/>
    </source>
</evidence>
<comment type="similarity">
    <text evidence="2">Belongs to the PA-phosphatase related phosphoesterase family.</text>
</comment>
<dbReference type="SUPFAM" id="SSF48317">
    <property type="entry name" value="Acid phosphatase/Vanadium-dependent haloperoxidase"/>
    <property type="match status" value="1"/>
</dbReference>
<feature type="domain" description="Phosphatidic acid phosphatase type 2/haloperoxidase" evidence="8">
    <location>
        <begin position="114"/>
        <end position="235"/>
    </location>
</feature>
<feature type="transmembrane region" description="Helical" evidence="7">
    <location>
        <begin position="115"/>
        <end position="136"/>
    </location>
</feature>
<dbReference type="Pfam" id="PF01569">
    <property type="entry name" value="PAP2"/>
    <property type="match status" value="1"/>
</dbReference>
<dbReference type="CDD" id="cd03390">
    <property type="entry name" value="PAP2_containing_1_like"/>
    <property type="match status" value="1"/>
</dbReference>
<dbReference type="InterPro" id="IPR043216">
    <property type="entry name" value="PAP-like"/>
</dbReference>
<dbReference type="InterPro" id="IPR036938">
    <property type="entry name" value="PAP2/HPO_sf"/>
</dbReference>
<dbReference type="GO" id="GO:0008195">
    <property type="term" value="F:phosphatidate phosphatase activity"/>
    <property type="evidence" value="ECO:0007669"/>
    <property type="project" value="TreeGrafter"/>
</dbReference>
<dbReference type="InterPro" id="IPR000326">
    <property type="entry name" value="PAP2/HPO"/>
</dbReference>
<evidence type="ECO:0000256" key="2">
    <source>
        <dbReference type="ARBA" id="ARBA00008816"/>
    </source>
</evidence>
<evidence type="ECO:0000259" key="8">
    <source>
        <dbReference type="SMART" id="SM00014"/>
    </source>
</evidence>
<evidence type="ECO:0000256" key="7">
    <source>
        <dbReference type="SAM" id="Phobius"/>
    </source>
</evidence>
<comment type="subcellular location">
    <subcellularLocation>
        <location evidence="1">Membrane</location>
        <topology evidence="1">Multi-pass membrane protein</topology>
    </subcellularLocation>
</comment>
<keyword evidence="10" id="KW-1185">Reference proteome</keyword>
<dbReference type="GO" id="GO:0006644">
    <property type="term" value="P:phospholipid metabolic process"/>
    <property type="evidence" value="ECO:0007669"/>
    <property type="project" value="InterPro"/>
</dbReference>
<evidence type="ECO:0000256" key="3">
    <source>
        <dbReference type="ARBA" id="ARBA00022692"/>
    </source>
</evidence>
<gene>
    <name evidence="9" type="ORF">BDK51DRAFT_26395</name>
</gene>
<protein>
    <submittedName>
        <fullName evidence="9">Phosphatidic acid phosphatase type 2/haloperoxidase</fullName>
    </submittedName>
</protein>
<dbReference type="Proteomes" id="UP000269721">
    <property type="component" value="Unassembled WGS sequence"/>
</dbReference>
<dbReference type="Gene3D" id="1.20.144.10">
    <property type="entry name" value="Phosphatidic acid phosphatase type 2/haloperoxidase"/>
    <property type="match status" value="1"/>
</dbReference>
<dbReference type="OrthoDB" id="10030083at2759"/>
<dbReference type="EMBL" id="KZ994993">
    <property type="protein sequence ID" value="RKO91601.1"/>
    <property type="molecule type" value="Genomic_DNA"/>
</dbReference>
<evidence type="ECO:0000256" key="6">
    <source>
        <dbReference type="SAM" id="MobiDB-lite"/>
    </source>
</evidence>